<feature type="region of interest" description="Disordered" evidence="1">
    <location>
        <begin position="1"/>
        <end position="37"/>
    </location>
</feature>
<proteinExistence type="predicted"/>
<organism evidence="3 4">
    <name type="scientific">Paracoccus cavernae</name>
    <dbReference type="NCBI Taxonomy" id="1571207"/>
    <lineage>
        <taxon>Bacteria</taxon>
        <taxon>Pseudomonadati</taxon>
        <taxon>Pseudomonadota</taxon>
        <taxon>Alphaproteobacteria</taxon>
        <taxon>Rhodobacterales</taxon>
        <taxon>Paracoccaceae</taxon>
        <taxon>Paracoccus</taxon>
    </lineage>
</organism>
<evidence type="ECO:0000256" key="1">
    <source>
        <dbReference type="SAM" id="MobiDB-lite"/>
    </source>
</evidence>
<evidence type="ECO:0000313" key="3">
    <source>
        <dbReference type="EMBL" id="MDN3710644.1"/>
    </source>
</evidence>
<dbReference type="EMBL" id="JAUFRC010000001">
    <property type="protein sequence ID" value="MDN3710644.1"/>
    <property type="molecule type" value="Genomic_DNA"/>
</dbReference>
<dbReference type="InterPro" id="IPR052511">
    <property type="entry name" value="ATP-dep_Helicase"/>
</dbReference>
<name>A0ABT8D1F8_9RHOB</name>
<dbReference type="InterPro" id="IPR045628">
    <property type="entry name" value="Lhr_WH_dom"/>
</dbReference>
<keyword evidence="4" id="KW-1185">Reference proteome</keyword>
<feature type="domain" description="Helicase Lhr-like winged helix" evidence="2">
    <location>
        <begin position="33"/>
        <end position="81"/>
    </location>
</feature>
<evidence type="ECO:0000313" key="4">
    <source>
        <dbReference type="Proteomes" id="UP001243846"/>
    </source>
</evidence>
<gene>
    <name evidence="3" type="ORF">QWZ10_00240</name>
</gene>
<dbReference type="Proteomes" id="UP001243846">
    <property type="component" value="Unassembled WGS sequence"/>
</dbReference>
<sequence length="150" mass="16628">MAVARPTHRTALAHEYRDDHRSGNGQRPDRGRGGGALGEVEESFAATLVPGDTFLIGGKTVRYDRMHELTIEVTPQPARQPKIAAFSGQTFSTSLELSTRVFDIISTPKTWSRLPPPVRAWLDLQARISALPARDHLLCESFPIRAANIW</sequence>
<evidence type="ECO:0000259" key="2">
    <source>
        <dbReference type="Pfam" id="PF19306"/>
    </source>
</evidence>
<accession>A0ABT8D1F8</accession>
<dbReference type="Pfam" id="PF19306">
    <property type="entry name" value="WHD_Lhr"/>
    <property type="match status" value="1"/>
</dbReference>
<feature type="compositionally biased region" description="Basic and acidic residues" evidence="1">
    <location>
        <begin position="12"/>
        <end position="32"/>
    </location>
</feature>
<protein>
    <recommendedName>
        <fullName evidence="2">Helicase Lhr-like winged helix domain-containing protein</fullName>
    </recommendedName>
</protein>
<comment type="caution">
    <text evidence="3">The sequence shown here is derived from an EMBL/GenBank/DDBJ whole genome shotgun (WGS) entry which is preliminary data.</text>
</comment>
<dbReference type="PANTHER" id="PTHR47962">
    <property type="entry name" value="ATP-DEPENDENT HELICASE LHR-RELATED-RELATED"/>
    <property type="match status" value="1"/>
</dbReference>
<reference evidence="4" key="1">
    <citation type="journal article" date="2019" name="Int. J. Syst. Evol. Microbiol.">
        <title>The Global Catalogue of Microorganisms (GCM) 10K type strain sequencing project: providing services to taxonomists for standard genome sequencing and annotation.</title>
        <authorList>
            <consortium name="The Broad Institute Genomics Platform"/>
            <consortium name="The Broad Institute Genome Sequencing Center for Infectious Disease"/>
            <person name="Wu L."/>
            <person name="Ma J."/>
        </authorList>
    </citation>
    <scope>NUCLEOTIDE SEQUENCE [LARGE SCALE GENOMIC DNA]</scope>
    <source>
        <strain evidence="4">CECT 8482</strain>
    </source>
</reference>
<dbReference type="PANTHER" id="PTHR47962:SF5">
    <property type="entry name" value="ATP-DEPENDENT HELICASE LHR-RELATED"/>
    <property type="match status" value="1"/>
</dbReference>